<protein>
    <submittedName>
        <fullName evidence="5">Uncharacterized protein</fullName>
    </submittedName>
</protein>
<dbReference type="SUPFAM" id="SSF82615">
    <property type="entry name" value="Polo-box domain"/>
    <property type="match status" value="1"/>
</dbReference>
<dbReference type="InterPro" id="IPR000959">
    <property type="entry name" value="POLO_box_dom"/>
</dbReference>
<dbReference type="Gene3D" id="2.40.50.930">
    <property type="match status" value="1"/>
</dbReference>
<evidence type="ECO:0000313" key="6">
    <source>
        <dbReference type="Proteomes" id="UP001516400"/>
    </source>
</evidence>
<dbReference type="Gene3D" id="3.30.1120.120">
    <property type="match status" value="1"/>
</dbReference>
<dbReference type="Pfam" id="PF18190">
    <property type="entry name" value="Plk4_PB1"/>
    <property type="match status" value="1"/>
</dbReference>
<evidence type="ECO:0000259" key="4">
    <source>
        <dbReference type="PROSITE" id="PS51985"/>
    </source>
</evidence>
<feature type="domain" description="Cryptic POLO box 2 (CPB2)" evidence="4">
    <location>
        <begin position="340"/>
        <end position="447"/>
    </location>
</feature>
<evidence type="ECO:0000313" key="5">
    <source>
        <dbReference type="EMBL" id="KAL3277015.1"/>
    </source>
</evidence>
<dbReference type="InterPro" id="IPR033699">
    <property type="entry name" value="POLO_box_Plk4_1"/>
</dbReference>
<dbReference type="FunFam" id="2.40.50.930:FF:000001">
    <property type="entry name" value="Serine/threonine-protein kinase PLK4"/>
    <property type="match status" value="1"/>
</dbReference>
<dbReference type="EMBL" id="JABFTP020000103">
    <property type="protein sequence ID" value="KAL3277015.1"/>
    <property type="molecule type" value="Genomic_DNA"/>
</dbReference>
<keyword evidence="6" id="KW-1185">Reference proteome</keyword>
<dbReference type="CDD" id="cd13114">
    <property type="entry name" value="POLO_box_Plk4_1"/>
    <property type="match status" value="1"/>
</dbReference>
<evidence type="ECO:0000256" key="1">
    <source>
        <dbReference type="ARBA" id="ARBA00022843"/>
    </source>
</evidence>
<dbReference type="Pfam" id="PF18409">
    <property type="entry name" value="Plk4_PB2"/>
    <property type="match status" value="1"/>
</dbReference>
<dbReference type="PROSITE" id="PS51984">
    <property type="entry name" value="CPB1"/>
    <property type="match status" value="1"/>
</dbReference>
<dbReference type="InterPro" id="IPR047108">
    <property type="entry name" value="Plk4-like_POLO_box_2_sf"/>
</dbReference>
<dbReference type="PROSITE" id="PS51985">
    <property type="entry name" value="CPB2"/>
    <property type="match status" value="1"/>
</dbReference>
<dbReference type="CDD" id="cd13116">
    <property type="entry name" value="POLO_box_Plk4_3"/>
    <property type="match status" value="1"/>
</dbReference>
<dbReference type="PROSITE" id="PS50078">
    <property type="entry name" value="POLO_BOX"/>
    <property type="match status" value="1"/>
</dbReference>
<proteinExistence type="predicted"/>
<dbReference type="Gene3D" id="3.30.1120.130">
    <property type="match status" value="1"/>
</dbReference>
<reference evidence="5 6" key="1">
    <citation type="journal article" date="2021" name="BMC Biol.">
        <title>Horizontally acquired antibacterial genes associated with adaptive radiation of ladybird beetles.</title>
        <authorList>
            <person name="Li H.S."/>
            <person name="Tang X.F."/>
            <person name="Huang Y.H."/>
            <person name="Xu Z.Y."/>
            <person name="Chen M.L."/>
            <person name="Du X.Y."/>
            <person name="Qiu B.Y."/>
            <person name="Chen P.T."/>
            <person name="Zhang W."/>
            <person name="Slipinski A."/>
            <person name="Escalona H.E."/>
            <person name="Waterhouse R.M."/>
            <person name="Zwick A."/>
            <person name="Pang H."/>
        </authorList>
    </citation>
    <scope>NUCLEOTIDE SEQUENCE [LARGE SCALE GENOMIC DNA]</scope>
    <source>
        <strain evidence="5">SYSU2018</strain>
    </source>
</reference>
<accession>A0ABD2NES3</accession>
<dbReference type="AlphaFoldDB" id="A0ABD2NES3"/>
<gene>
    <name evidence="5" type="ORF">HHI36_012377</name>
</gene>
<dbReference type="InterPro" id="IPR033696">
    <property type="entry name" value="POLO_box_Plk4_C"/>
</dbReference>
<keyword evidence="1" id="KW-0832">Ubl conjugation</keyword>
<name>A0ABD2NES3_9CUCU</name>
<evidence type="ECO:0000259" key="3">
    <source>
        <dbReference type="PROSITE" id="PS51984"/>
    </source>
</evidence>
<evidence type="ECO:0000259" key="2">
    <source>
        <dbReference type="PROSITE" id="PS50078"/>
    </source>
</evidence>
<dbReference type="InterPro" id="IPR033698">
    <property type="entry name" value="POLO_box_Plk4_2"/>
</dbReference>
<dbReference type="Proteomes" id="UP001516400">
    <property type="component" value="Unassembled WGS sequence"/>
</dbReference>
<feature type="domain" description="Cryptic POLO box 1 (CPB1)" evidence="3">
    <location>
        <begin position="222"/>
        <end position="339"/>
    </location>
</feature>
<comment type="caution">
    <text evidence="5">The sequence shown here is derived from an EMBL/GenBank/DDBJ whole genome shotgun (WGS) entry which is preliminary data.</text>
</comment>
<dbReference type="InterPro" id="IPR046437">
    <property type="entry name" value="Ser_Thr-PK_POLO_box_1_sf"/>
</dbReference>
<sequence length="569" mass="62902">MIFNPITGKLCESKIMSSNMTQDSGIHTMSSRRDSAFSDSVLPNAFVPSNFQSRRANSDYTPTDHNPVRRLTQSMDHVTNGIQSCDIACRDLPNTCGPTNNGGDRISYHSNCHSQHYDRNSRCSNQNSFHHSGHNHNICGGVVDHYQPSDPGGNGMVLSGLNSNRCSPLNSHCADVCGALNSISRNCGSNNCSDSYKQRPISTDRANLVFGTATRSNEKLFPRSNPPTPLCSMRLQPTRHQTKNAILSILDDGEVCVEFIKKRGPLKKEMVCEIMRISPDGMRIIIYDPDGGKGVSPAASPSPLPKQGADHIYSIENLPEKHWKKYSYAVKFVDLVKAKTPKVTYYSDKAKCLLMENLTDFEVHFHEGGKVIQSSAEGIILTEASGNKFTFKRPEECSNLSGTLEFMWNHAVKSKKHCLLLEETLSRLAGSNFPIIVGRRPSSFSSRDKENSPVVTQSFAISINTTNATNEGSSALGGSRLKEKHVTVPGVGTAVQLPNGEVKVRYPDGSQLCVDGKNQVRYQSVDGQITRFSENDKIPKPIMEKLQHMPKVLKHLMSQDLSRKTHSFR</sequence>
<feature type="domain" description="POLO box" evidence="2">
    <location>
        <begin position="480"/>
        <end position="558"/>
    </location>
</feature>
<organism evidence="5 6">
    <name type="scientific">Cryptolaemus montrouzieri</name>
    <dbReference type="NCBI Taxonomy" id="559131"/>
    <lineage>
        <taxon>Eukaryota</taxon>
        <taxon>Metazoa</taxon>
        <taxon>Ecdysozoa</taxon>
        <taxon>Arthropoda</taxon>
        <taxon>Hexapoda</taxon>
        <taxon>Insecta</taxon>
        <taxon>Pterygota</taxon>
        <taxon>Neoptera</taxon>
        <taxon>Endopterygota</taxon>
        <taxon>Coleoptera</taxon>
        <taxon>Polyphaga</taxon>
        <taxon>Cucujiformia</taxon>
        <taxon>Coccinelloidea</taxon>
        <taxon>Coccinellidae</taxon>
        <taxon>Scymninae</taxon>
        <taxon>Scymnini</taxon>
        <taxon>Cryptolaemus</taxon>
    </lineage>
</organism>